<feature type="region of interest" description="Disordered" evidence="7">
    <location>
        <begin position="136"/>
        <end position="162"/>
    </location>
</feature>
<dbReference type="Pfam" id="PF00069">
    <property type="entry name" value="Pkinase"/>
    <property type="match status" value="1"/>
</dbReference>
<keyword evidence="11" id="KW-1185">Reference proteome</keyword>
<evidence type="ECO:0000313" key="11">
    <source>
        <dbReference type="Proteomes" id="UP000799640"/>
    </source>
</evidence>
<evidence type="ECO:0000256" key="4">
    <source>
        <dbReference type="ARBA" id="ARBA00022741"/>
    </source>
</evidence>
<dbReference type="PROSITE" id="PS50011">
    <property type="entry name" value="PROTEIN_KINASE_DOM"/>
    <property type="match status" value="1"/>
</dbReference>
<dbReference type="FunFam" id="3.30.200.20:FF:000222">
    <property type="entry name" value="Serine/threonine-protein kinase psk1"/>
    <property type="match status" value="1"/>
</dbReference>
<protein>
    <submittedName>
        <fullName evidence="10">Kinase-like protein</fullName>
    </submittedName>
</protein>
<name>A0A6G1HJS5_9PEZI</name>
<keyword evidence="6" id="KW-0067">ATP-binding</keyword>
<keyword evidence="2" id="KW-0597">Phosphoprotein</keyword>
<dbReference type="InterPro" id="IPR000961">
    <property type="entry name" value="AGC-kinase_C"/>
</dbReference>
<keyword evidence="5 10" id="KW-0418">Kinase</keyword>
<sequence length="599" mass="66028">MVFAFESERPSAQQMPTGSPDGGVKINVEPPMPKGPDRFLERESRAGRPAFGLGMATSPAVRIPSQSPARFATTTNGAEPKLDFEKLKKKAAKKKKKQQQQQRIGAVAPAVQTVRGFQTPPVTSGGEDFSDMSTAASTPRLGPKMLSSVTSSPALRPSTSSGISTLTTRLEALSMHASPGLMPFTSPSRSASRSRILTPTPPSESSEGEKMESYEIPLNLPFVNPEIATKSTTPTMVTEMRDSVVRKMTAADFEPLLCLGKGGFGTVLLVKQRATGRLYAQKQFKKASLVVHKRLVEQTKTERAILESVNRHPFVVKLFYAFQDHEKLYLILEYAEGGELFHHLALERLFPEDTAAFYLAELVLALDHLHRTVGVVYRDLKPENCLLDHEGHLLLTDFGLSKVAVDGDDRCNSFLGTIDYMAPEVIERKEYGMAVDWWSLGALGFDLLTGNPPFAAPNNKKIQEKILKGKLQMPYFLSPDSKDLLTRLLRKDPRKRLGGNMPKDMVALKGHRFFRKIDWVKLTRREMEPPIRPVVTDPELAENFAHEFTHAPVSPVVSRDDGPGVGMDVGDEGGVPVQDPFGGFSFVASSSLLEDGWLI</sequence>
<dbReference type="Proteomes" id="UP000799640">
    <property type="component" value="Unassembled WGS sequence"/>
</dbReference>
<dbReference type="InterPro" id="IPR045270">
    <property type="entry name" value="STKc_AGC"/>
</dbReference>
<proteinExistence type="predicted"/>
<evidence type="ECO:0000256" key="5">
    <source>
        <dbReference type="ARBA" id="ARBA00022777"/>
    </source>
</evidence>
<feature type="region of interest" description="Disordered" evidence="7">
    <location>
        <begin position="1"/>
        <end position="36"/>
    </location>
</feature>
<feature type="domain" description="AGC-kinase C-terminal" evidence="9">
    <location>
        <begin position="515"/>
        <end position="596"/>
    </location>
</feature>
<accession>A0A6G1HJS5</accession>
<dbReference type="OrthoDB" id="63267at2759"/>
<feature type="compositionally biased region" description="Polar residues" evidence="7">
    <location>
        <begin position="147"/>
        <end position="162"/>
    </location>
</feature>
<dbReference type="InterPro" id="IPR008271">
    <property type="entry name" value="Ser/Thr_kinase_AS"/>
</dbReference>
<evidence type="ECO:0000259" key="8">
    <source>
        <dbReference type="PROSITE" id="PS50011"/>
    </source>
</evidence>
<dbReference type="GO" id="GO:0005524">
    <property type="term" value="F:ATP binding"/>
    <property type="evidence" value="ECO:0007669"/>
    <property type="project" value="UniProtKB-KW"/>
</dbReference>
<feature type="compositionally biased region" description="Polar residues" evidence="7">
    <location>
        <begin position="64"/>
        <end position="77"/>
    </location>
</feature>
<dbReference type="GO" id="GO:0004674">
    <property type="term" value="F:protein serine/threonine kinase activity"/>
    <property type="evidence" value="ECO:0007669"/>
    <property type="project" value="UniProtKB-KW"/>
</dbReference>
<evidence type="ECO:0000256" key="7">
    <source>
        <dbReference type="SAM" id="MobiDB-lite"/>
    </source>
</evidence>
<feature type="region of interest" description="Disordered" evidence="7">
    <location>
        <begin position="178"/>
        <end position="210"/>
    </location>
</feature>
<evidence type="ECO:0000313" key="10">
    <source>
        <dbReference type="EMBL" id="KAF2396154.1"/>
    </source>
</evidence>
<evidence type="ECO:0000256" key="6">
    <source>
        <dbReference type="ARBA" id="ARBA00022840"/>
    </source>
</evidence>
<dbReference type="PROSITE" id="PS51285">
    <property type="entry name" value="AGC_KINASE_CTER"/>
    <property type="match status" value="1"/>
</dbReference>
<evidence type="ECO:0000256" key="1">
    <source>
        <dbReference type="ARBA" id="ARBA00022527"/>
    </source>
</evidence>
<dbReference type="Gene3D" id="1.10.510.10">
    <property type="entry name" value="Transferase(Phosphotransferase) domain 1"/>
    <property type="match status" value="1"/>
</dbReference>
<dbReference type="PROSITE" id="PS00108">
    <property type="entry name" value="PROTEIN_KINASE_ST"/>
    <property type="match status" value="1"/>
</dbReference>
<dbReference type="SMART" id="SM00133">
    <property type="entry name" value="S_TK_X"/>
    <property type="match status" value="1"/>
</dbReference>
<dbReference type="EMBL" id="ML996708">
    <property type="protein sequence ID" value="KAF2396154.1"/>
    <property type="molecule type" value="Genomic_DNA"/>
</dbReference>
<dbReference type="InterPro" id="IPR000719">
    <property type="entry name" value="Prot_kinase_dom"/>
</dbReference>
<feature type="region of interest" description="Disordered" evidence="7">
    <location>
        <begin position="90"/>
        <end position="109"/>
    </location>
</feature>
<keyword evidence="4" id="KW-0547">Nucleotide-binding</keyword>
<dbReference type="AlphaFoldDB" id="A0A6G1HJS5"/>
<dbReference type="InterPro" id="IPR011009">
    <property type="entry name" value="Kinase-like_dom_sf"/>
</dbReference>
<feature type="region of interest" description="Disordered" evidence="7">
    <location>
        <begin position="50"/>
        <end position="80"/>
    </location>
</feature>
<dbReference type="FunFam" id="1.10.510.10:FF:000048">
    <property type="entry name" value="Protein kinase C"/>
    <property type="match status" value="1"/>
</dbReference>
<dbReference type="Gene3D" id="3.30.200.20">
    <property type="entry name" value="Phosphorylase Kinase, domain 1"/>
    <property type="match status" value="1"/>
</dbReference>
<dbReference type="SUPFAM" id="SSF56112">
    <property type="entry name" value="Protein kinase-like (PK-like)"/>
    <property type="match status" value="1"/>
</dbReference>
<feature type="domain" description="Protein kinase" evidence="8">
    <location>
        <begin position="253"/>
        <end position="514"/>
    </location>
</feature>
<dbReference type="SMART" id="SM00220">
    <property type="entry name" value="S_TKc"/>
    <property type="match status" value="1"/>
</dbReference>
<evidence type="ECO:0000259" key="9">
    <source>
        <dbReference type="PROSITE" id="PS51285"/>
    </source>
</evidence>
<gene>
    <name evidence="10" type="ORF">EJ06DRAFT_516872</name>
</gene>
<organism evidence="10 11">
    <name type="scientific">Trichodelitschia bisporula</name>
    <dbReference type="NCBI Taxonomy" id="703511"/>
    <lineage>
        <taxon>Eukaryota</taxon>
        <taxon>Fungi</taxon>
        <taxon>Dikarya</taxon>
        <taxon>Ascomycota</taxon>
        <taxon>Pezizomycotina</taxon>
        <taxon>Dothideomycetes</taxon>
        <taxon>Dothideomycetes incertae sedis</taxon>
        <taxon>Phaeotrichales</taxon>
        <taxon>Phaeotrichaceae</taxon>
        <taxon>Trichodelitschia</taxon>
    </lineage>
</organism>
<dbReference type="CDD" id="cd05123">
    <property type="entry name" value="STKc_AGC"/>
    <property type="match status" value="1"/>
</dbReference>
<dbReference type="PANTHER" id="PTHR24351">
    <property type="entry name" value="RIBOSOMAL PROTEIN S6 KINASE"/>
    <property type="match status" value="1"/>
</dbReference>
<evidence type="ECO:0000256" key="2">
    <source>
        <dbReference type="ARBA" id="ARBA00022553"/>
    </source>
</evidence>
<evidence type="ECO:0000256" key="3">
    <source>
        <dbReference type="ARBA" id="ARBA00022679"/>
    </source>
</evidence>
<keyword evidence="1" id="KW-0723">Serine/threonine-protein kinase</keyword>
<keyword evidence="3" id="KW-0808">Transferase</keyword>
<reference evidence="10" key="1">
    <citation type="journal article" date="2020" name="Stud. Mycol.">
        <title>101 Dothideomycetes genomes: a test case for predicting lifestyles and emergence of pathogens.</title>
        <authorList>
            <person name="Haridas S."/>
            <person name="Albert R."/>
            <person name="Binder M."/>
            <person name="Bloem J."/>
            <person name="Labutti K."/>
            <person name="Salamov A."/>
            <person name="Andreopoulos B."/>
            <person name="Baker S."/>
            <person name="Barry K."/>
            <person name="Bills G."/>
            <person name="Bluhm B."/>
            <person name="Cannon C."/>
            <person name="Castanera R."/>
            <person name="Culley D."/>
            <person name="Daum C."/>
            <person name="Ezra D."/>
            <person name="Gonzalez J."/>
            <person name="Henrissat B."/>
            <person name="Kuo A."/>
            <person name="Liang C."/>
            <person name="Lipzen A."/>
            <person name="Lutzoni F."/>
            <person name="Magnuson J."/>
            <person name="Mondo S."/>
            <person name="Nolan M."/>
            <person name="Ohm R."/>
            <person name="Pangilinan J."/>
            <person name="Park H.-J."/>
            <person name="Ramirez L."/>
            <person name="Alfaro M."/>
            <person name="Sun H."/>
            <person name="Tritt A."/>
            <person name="Yoshinaga Y."/>
            <person name="Zwiers L.-H."/>
            <person name="Turgeon B."/>
            <person name="Goodwin S."/>
            <person name="Spatafora J."/>
            <person name="Crous P."/>
            <person name="Grigoriev I."/>
        </authorList>
    </citation>
    <scope>NUCLEOTIDE SEQUENCE</scope>
    <source>
        <strain evidence="10">CBS 262.69</strain>
    </source>
</reference>
<feature type="compositionally biased region" description="Polar residues" evidence="7">
    <location>
        <begin position="185"/>
        <end position="197"/>
    </location>
</feature>